<feature type="domain" description="Core-binding (CB)" evidence="4">
    <location>
        <begin position="4"/>
        <end position="88"/>
    </location>
</feature>
<evidence type="ECO:0000256" key="1">
    <source>
        <dbReference type="ARBA" id="ARBA00023125"/>
    </source>
</evidence>
<dbReference type="InterPro" id="IPR013762">
    <property type="entry name" value="Integrase-like_cat_sf"/>
</dbReference>
<proteinExistence type="predicted"/>
<accession>A0A167DCK6</accession>
<dbReference type="Gene3D" id="1.10.150.130">
    <property type="match status" value="1"/>
</dbReference>
<evidence type="ECO:0000256" key="2">
    <source>
        <dbReference type="ARBA" id="ARBA00023172"/>
    </source>
</evidence>
<dbReference type="SUPFAM" id="SSF56349">
    <property type="entry name" value="DNA breaking-rejoining enzymes"/>
    <property type="match status" value="1"/>
</dbReference>
<evidence type="ECO:0000313" key="6">
    <source>
        <dbReference type="Proteomes" id="UP000077134"/>
    </source>
</evidence>
<dbReference type="PANTHER" id="PTHR30349:SF81">
    <property type="entry name" value="TYROSINE RECOMBINASE XERC"/>
    <property type="match status" value="1"/>
</dbReference>
<gene>
    <name evidence="5" type="ORF">PNBC_12850</name>
</gene>
<name>A0A167DCK6_9BACL</name>
<dbReference type="PROSITE" id="PS51900">
    <property type="entry name" value="CB"/>
    <property type="match status" value="1"/>
</dbReference>
<dbReference type="InterPro" id="IPR011010">
    <property type="entry name" value="DNA_brk_join_enz"/>
</dbReference>
<organism evidence="5 6">
    <name type="scientific">Paenibacillus crassostreae</name>
    <dbReference type="NCBI Taxonomy" id="1763538"/>
    <lineage>
        <taxon>Bacteria</taxon>
        <taxon>Bacillati</taxon>
        <taxon>Bacillota</taxon>
        <taxon>Bacilli</taxon>
        <taxon>Bacillales</taxon>
        <taxon>Paenibacillaceae</taxon>
        <taxon>Paenibacillus</taxon>
    </lineage>
</organism>
<dbReference type="InterPro" id="IPR010998">
    <property type="entry name" value="Integrase_recombinase_N"/>
</dbReference>
<sequence>MGKSPCEVQVDKFFKHTRANSFATRDRYKDDCQQFSRFCSEKFKLQNIRNMNDKHVAAFIKDAQQKGLAPKTIKNKLSSLRYLHDLLDKPRYQLSDNKQLQLQHGIKLAKTPQVNGDRSWTNEEYSRMKEISRDLGNSNVADCMTLARTMGLRVTEAAAISRAQAEYAIRTGVYQVKGESKNGKHRQVPISPEGKAIFERRLVVTDRGNRLFIRTGERTHQVVNQMQKFVEYHRDKVKTVEGTETRLDKRDGSTRELTFHGLRYGYVQDRMREEVDRGFSRDQAALIVSKEVGHERGDVIKIYEG</sequence>
<keyword evidence="6" id="KW-1185">Reference proteome</keyword>
<dbReference type="EMBL" id="LSFN01000015">
    <property type="protein sequence ID" value="OAB74210.1"/>
    <property type="molecule type" value="Genomic_DNA"/>
</dbReference>
<dbReference type="GO" id="GO:0015074">
    <property type="term" value="P:DNA integration"/>
    <property type="evidence" value="ECO:0007669"/>
    <property type="project" value="InterPro"/>
</dbReference>
<evidence type="ECO:0000259" key="4">
    <source>
        <dbReference type="PROSITE" id="PS51900"/>
    </source>
</evidence>
<dbReference type="KEGG" id="pcx:LPB68_21625"/>
<dbReference type="GO" id="GO:0006310">
    <property type="term" value="P:DNA recombination"/>
    <property type="evidence" value="ECO:0007669"/>
    <property type="project" value="UniProtKB-KW"/>
</dbReference>
<dbReference type="Gene3D" id="1.10.443.10">
    <property type="entry name" value="Intergrase catalytic core"/>
    <property type="match status" value="1"/>
</dbReference>
<dbReference type="KEGG" id="pcx:LPB68_21475"/>
<dbReference type="GO" id="GO:0003677">
    <property type="term" value="F:DNA binding"/>
    <property type="evidence" value="ECO:0007669"/>
    <property type="project" value="UniProtKB-UniRule"/>
</dbReference>
<keyword evidence="2" id="KW-0233">DNA recombination</keyword>
<dbReference type="PANTHER" id="PTHR30349">
    <property type="entry name" value="PHAGE INTEGRASE-RELATED"/>
    <property type="match status" value="1"/>
</dbReference>
<dbReference type="OrthoDB" id="107900at2"/>
<dbReference type="InterPro" id="IPR004107">
    <property type="entry name" value="Integrase_SAM-like_N"/>
</dbReference>
<evidence type="ECO:0000256" key="3">
    <source>
        <dbReference type="PROSITE-ProRule" id="PRU01248"/>
    </source>
</evidence>
<keyword evidence="1 3" id="KW-0238">DNA-binding</keyword>
<evidence type="ECO:0000313" key="5">
    <source>
        <dbReference type="EMBL" id="OAB74210.1"/>
    </source>
</evidence>
<dbReference type="Proteomes" id="UP000077134">
    <property type="component" value="Unassembled WGS sequence"/>
</dbReference>
<protein>
    <recommendedName>
        <fullName evidence="4">Core-binding (CB) domain-containing protein</fullName>
    </recommendedName>
</protein>
<dbReference type="AlphaFoldDB" id="A0A167DCK6"/>
<dbReference type="InterPro" id="IPR050090">
    <property type="entry name" value="Tyrosine_recombinase_XerCD"/>
</dbReference>
<comment type="caution">
    <text evidence="5">The sequence shown here is derived from an EMBL/GenBank/DDBJ whole genome shotgun (WGS) entry which is preliminary data.</text>
</comment>
<dbReference type="Pfam" id="PF02899">
    <property type="entry name" value="Phage_int_SAM_1"/>
    <property type="match status" value="1"/>
</dbReference>
<dbReference type="RefSeq" id="WP_068658776.1">
    <property type="nucleotide sequence ID" value="NZ_CP017771.1"/>
</dbReference>
<reference evidence="5 6" key="1">
    <citation type="submission" date="2016-02" db="EMBL/GenBank/DDBJ databases">
        <title>Paenibacillus sp. LPB0068, isolated from Crassostrea gigas.</title>
        <authorList>
            <person name="Shin S.-K."/>
            <person name="Yi H."/>
        </authorList>
    </citation>
    <scope>NUCLEOTIDE SEQUENCE [LARGE SCALE GENOMIC DNA]</scope>
    <source>
        <strain evidence="5 6">LPB0068</strain>
    </source>
</reference>
<dbReference type="InterPro" id="IPR044068">
    <property type="entry name" value="CB"/>
</dbReference>